<dbReference type="Gene3D" id="3.80.10.10">
    <property type="entry name" value="Ribonuclease Inhibitor"/>
    <property type="match status" value="2"/>
</dbReference>
<keyword evidence="2" id="KW-1185">Reference proteome</keyword>
<gene>
    <name evidence="1" type="ORF">DLAC_10211</name>
</gene>
<sequence>MFSLINSYFTKKVETNKNIDNRGILNRGLVKKILNNVITGKLVNRNRYNLDLYLDEYIIDIIKLLCSVSKEWNEKVLCYLQYPLFKISNFRHLRYYKYWTSTLKLPLDLVDFNINYSSTEISKVPHDLLKYYQSRCEILLKNSPTLDRKGQIRQFTSDAAGSLLRYSAFTASPPLTFVAVLGSVPIRELDIDYFYTSEAIAMIIELTKHSIERLHINRLINSQQLVHYIRDHMPQLHTVTWARCIIPDDAIRVLVRENIHIRHLVMDFVHIDIINSQVLHQVLFEELCNNTTLESLQINGNFELTIAELSKMLSSNKTLKLLSIPLVTLRMNILEYNMLIGKQTLPMDETDPNLCIISNKSLKYLYYNPPYIYEHIEYTGIKSWLGESVIKVLKLKKMNKYLLDSILNSHCATLENLEVADNVESPLINTLVKPLLETSTRLTYLSLDSCDKETPIQSIVDLIEVVITNTTLECLKLTKFNVPEASVVSLLNCRHSTLKRVEFVSHTGTPYNANRLIEPLYRNGNLQSISFANSINKQLELEVLSLLEEVIVKNPNIQHINLNNCMTNTDNFILAFQCIFERIAKSVQLPLSLSIHPLGSNTSVSKLIETYNILSHYSPPKYKIEKKFNFQ</sequence>
<protein>
    <submittedName>
        <fullName evidence="1">Uncharacterized protein</fullName>
    </submittedName>
</protein>
<dbReference type="EMBL" id="LODT01000042">
    <property type="protein sequence ID" value="KYQ88995.1"/>
    <property type="molecule type" value="Genomic_DNA"/>
</dbReference>
<reference evidence="1 2" key="1">
    <citation type="submission" date="2015-12" db="EMBL/GenBank/DDBJ databases">
        <title>Dictyostelia acquired genes for synthesis and detection of signals that induce cell-type specialization by lateral gene transfer from prokaryotes.</title>
        <authorList>
            <person name="Gloeckner G."/>
            <person name="Schaap P."/>
        </authorList>
    </citation>
    <scope>NUCLEOTIDE SEQUENCE [LARGE SCALE GENOMIC DNA]</scope>
    <source>
        <strain evidence="1 2">TK</strain>
    </source>
</reference>
<accession>A0A151Z4Y1</accession>
<dbReference type="InterPro" id="IPR032675">
    <property type="entry name" value="LRR_dom_sf"/>
</dbReference>
<dbReference type="SUPFAM" id="SSF52047">
    <property type="entry name" value="RNI-like"/>
    <property type="match status" value="2"/>
</dbReference>
<evidence type="ECO:0000313" key="1">
    <source>
        <dbReference type="EMBL" id="KYQ88995.1"/>
    </source>
</evidence>
<dbReference type="AlphaFoldDB" id="A0A151Z4Y1"/>
<comment type="caution">
    <text evidence="1">The sequence shown here is derived from an EMBL/GenBank/DDBJ whole genome shotgun (WGS) entry which is preliminary data.</text>
</comment>
<name>A0A151Z4Y1_TIELA</name>
<dbReference type="Proteomes" id="UP000076078">
    <property type="component" value="Unassembled WGS sequence"/>
</dbReference>
<dbReference type="InParanoid" id="A0A151Z4Y1"/>
<organism evidence="1 2">
    <name type="scientific">Tieghemostelium lacteum</name>
    <name type="common">Slime mold</name>
    <name type="synonym">Dictyostelium lacteum</name>
    <dbReference type="NCBI Taxonomy" id="361077"/>
    <lineage>
        <taxon>Eukaryota</taxon>
        <taxon>Amoebozoa</taxon>
        <taxon>Evosea</taxon>
        <taxon>Eumycetozoa</taxon>
        <taxon>Dictyostelia</taxon>
        <taxon>Dictyosteliales</taxon>
        <taxon>Raperosteliaceae</taxon>
        <taxon>Tieghemostelium</taxon>
    </lineage>
</organism>
<proteinExistence type="predicted"/>
<evidence type="ECO:0000313" key="2">
    <source>
        <dbReference type="Proteomes" id="UP000076078"/>
    </source>
</evidence>